<accession>A0A383EJ48</accession>
<evidence type="ECO:0000256" key="1">
    <source>
        <dbReference type="SAM" id="MobiDB-lite"/>
    </source>
</evidence>
<feature type="non-terminal residue" evidence="2">
    <location>
        <position position="1"/>
    </location>
</feature>
<reference evidence="2" key="1">
    <citation type="submission" date="2018-05" db="EMBL/GenBank/DDBJ databases">
        <authorList>
            <person name="Lanie J.A."/>
            <person name="Ng W.-L."/>
            <person name="Kazmierczak K.M."/>
            <person name="Andrzejewski T.M."/>
            <person name="Davidsen T.M."/>
            <person name="Wayne K.J."/>
            <person name="Tettelin H."/>
            <person name="Glass J.I."/>
            <person name="Rusch D."/>
            <person name="Podicherti R."/>
            <person name="Tsui H.-C.T."/>
            <person name="Winkler M.E."/>
        </authorList>
    </citation>
    <scope>NUCLEOTIDE SEQUENCE</scope>
</reference>
<proteinExistence type="predicted"/>
<sequence length="231" mass="26081">RQALARKWKAEAGKLAANLQNPPSKKWKDAISDGHVHNPLRPWAKLRSAKKENFASAWESQRKEYQASQDTLDKRHTGAYRGSWRLAEEKDYARWSHSGPGMGDKPAPAGSFHVLPSGDRILDRILPAGAYTHLLSNKHNGALSSPRFLFDEGNVWIRATGDKGTTLRYVVWNYPRRGTVYPKSSPDPNQEKWISWNTKYWSGDQAYLEATTSRDHPVEAGGSERSWLGVT</sequence>
<organism evidence="2">
    <name type="scientific">marine metagenome</name>
    <dbReference type="NCBI Taxonomy" id="408172"/>
    <lineage>
        <taxon>unclassified sequences</taxon>
        <taxon>metagenomes</taxon>
        <taxon>ecological metagenomes</taxon>
    </lineage>
</organism>
<evidence type="ECO:0000313" key="2">
    <source>
        <dbReference type="EMBL" id="SVE56295.1"/>
    </source>
</evidence>
<feature type="region of interest" description="Disordered" evidence="1">
    <location>
        <begin position="212"/>
        <end position="231"/>
    </location>
</feature>
<name>A0A383EJ48_9ZZZZ</name>
<dbReference type="AlphaFoldDB" id="A0A383EJ48"/>
<dbReference type="EMBL" id="UINC01226000">
    <property type="protein sequence ID" value="SVE56295.1"/>
    <property type="molecule type" value="Genomic_DNA"/>
</dbReference>
<feature type="non-terminal residue" evidence="2">
    <location>
        <position position="231"/>
    </location>
</feature>
<protein>
    <submittedName>
        <fullName evidence="2">Uncharacterized protein</fullName>
    </submittedName>
</protein>
<gene>
    <name evidence="2" type="ORF">METZ01_LOCUS509149</name>
</gene>